<proteinExistence type="predicted"/>
<dbReference type="InterPro" id="IPR001789">
    <property type="entry name" value="Sig_transdc_resp-reg_receiver"/>
</dbReference>
<dbReference type="InterPro" id="IPR011006">
    <property type="entry name" value="CheY-like_superfamily"/>
</dbReference>
<gene>
    <name evidence="3" type="ORF">Rain11_0499</name>
</gene>
<dbReference type="SMART" id="SM00448">
    <property type="entry name" value="REC"/>
    <property type="match status" value="1"/>
</dbReference>
<evidence type="ECO:0000313" key="4">
    <source>
        <dbReference type="Proteomes" id="UP000233387"/>
    </source>
</evidence>
<evidence type="ECO:0000259" key="2">
    <source>
        <dbReference type="PROSITE" id="PS50110"/>
    </source>
</evidence>
<evidence type="ECO:0000256" key="1">
    <source>
        <dbReference type="PROSITE-ProRule" id="PRU00169"/>
    </source>
</evidence>
<keyword evidence="4" id="KW-1185">Reference proteome</keyword>
<dbReference type="PANTHER" id="PTHR44520:SF2">
    <property type="entry name" value="RESPONSE REGULATOR RCP1"/>
    <property type="match status" value="1"/>
</dbReference>
<dbReference type="AlphaFoldDB" id="A0A2N3IJD7"/>
<dbReference type="OrthoDB" id="1524091at2"/>
<dbReference type="SUPFAM" id="SSF52172">
    <property type="entry name" value="CheY-like"/>
    <property type="match status" value="1"/>
</dbReference>
<protein>
    <submittedName>
        <fullName evidence="3">Response regulator receiver domain</fullName>
    </submittedName>
</protein>
<comment type="caution">
    <text evidence="3">The sequence shown here is derived from an EMBL/GenBank/DDBJ whole genome shotgun (WGS) entry which is preliminary data.</text>
</comment>
<dbReference type="PROSITE" id="PS50110">
    <property type="entry name" value="RESPONSE_REGULATORY"/>
    <property type="match status" value="1"/>
</dbReference>
<dbReference type="Pfam" id="PF00072">
    <property type="entry name" value="Response_reg"/>
    <property type="match status" value="1"/>
</dbReference>
<dbReference type="RefSeq" id="WP_101357764.1">
    <property type="nucleotide sequence ID" value="NZ_NKXO01000006.1"/>
</dbReference>
<name>A0A2N3IJD7_9BACT</name>
<sequence>MIKPKFYIVIDDDRINNMVCESVIKKLHEQNQVISFLRAEDALNYLKNNLNPKPDIIFLDINMPEMDGWEFLDNYLKLNGGNNAQIFMLSSSINQSDFDKAKKYVQVLDYIVKPFSKDKLVKAIEMTS</sequence>
<accession>A0A2N3IJD7</accession>
<dbReference type="Gene3D" id="3.40.50.2300">
    <property type="match status" value="1"/>
</dbReference>
<organism evidence="3 4">
    <name type="scientific">Raineya orbicola</name>
    <dbReference type="NCBI Taxonomy" id="2016530"/>
    <lineage>
        <taxon>Bacteria</taxon>
        <taxon>Pseudomonadati</taxon>
        <taxon>Bacteroidota</taxon>
        <taxon>Cytophagia</taxon>
        <taxon>Cytophagales</taxon>
        <taxon>Raineyaceae</taxon>
        <taxon>Raineya</taxon>
    </lineage>
</organism>
<dbReference type="InterPro" id="IPR052893">
    <property type="entry name" value="TCS_response_regulator"/>
</dbReference>
<dbReference type="PANTHER" id="PTHR44520">
    <property type="entry name" value="RESPONSE REGULATOR RCP1-RELATED"/>
    <property type="match status" value="1"/>
</dbReference>
<dbReference type="EMBL" id="NKXO01000006">
    <property type="protein sequence ID" value="PKQ70416.1"/>
    <property type="molecule type" value="Genomic_DNA"/>
</dbReference>
<feature type="modified residue" description="4-aspartylphosphate" evidence="1">
    <location>
        <position position="60"/>
    </location>
</feature>
<dbReference type="GO" id="GO:0000160">
    <property type="term" value="P:phosphorelay signal transduction system"/>
    <property type="evidence" value="ECO:0007669"/>
    <property type="project" value="InterPro"/>
</dbReference>
<dbReference type="Proteomes" id="UP000233387">
    <property type="component" value="Unassembled WGS sequence"/>
</dbReference>
<reference evidence="3 4" key="1">
    <citation type="submission" date="2017-06" db="EMBL/GenBank/DDBJ databases">
        <title>Raineya orbicola gen. nov., sp. nov. a slightly thermophilic bacterium of the phylum Bacteroidetes and the description of Raineyaceae fam. nov.</title>
        <authorList>
            <person name="Albuquerque L."/>
            <person name="Polonia A.R.M."/>
            <person name="Barroso C."/>
            <person name="Froufe H.J.C."/>
            <person name="Lage O."/>
            <person name="Lobo-Da-Cunha A."/>
            <person name="Egas C."/>
            <person name="Da Costa M.S."/>
        </authorList>
    </citation>
    <scope>NUCLEOTIDE SEQUENCE [LARGE SCALE GENOMIC DNA]</scope>
    <source>
        <strain evidence="3 4">SPSPC-11</strain>
    </source>
</reference>
<feature type="domain" description="Response regulatory" evidence="2">
    <location>
        <begin position="6"/>
        <end position="128"/>
    </location>
</feature>
<evidence type="ECO:0000313" key="3">
    <source>
        <dbReference type="EMBL" id="PKQ70416.1"/>
    </source>
</evidence>
<keyword evidence="1" id="KW-0597">Phosphoprotein</keyword>